<dbReference type="Gene3D" id="3.40.50.300">
    <property type="entry name" value="P-loop containing nucleotide triphosphate hydrolases"/>
    <property type="match status" value="1"/>
</dbReference>
<evidence type="ECO:0000313" key="3">
    <source>
        <dbReference type="Proteomes" id="UP000541444"/>
    </source>
</evidence>
<protein>
    <recommendedName>
        <fullName evidence="1">Exosome RNA helicase MTR4-like beta-barrel domain-containing protein</fullName>
    </recommendedName>
</protein>
<reference evidence="2 3" key="1">
    <citation type="journal article" date="2020" name="IScience">
        <title>Genome Sequencing of the Endangered Kingdonia uniflora (Circaeasteraceae, Ranunculales) Reveals Potential Mechanisms of Evolutionary Specialization.</title>
        <authorList>
            <person name="Sun Y."/>
            <person name="Deng T."/>
            <person name="Zhang A."/>
            <person name="Moore M.J."/>
            <person name="Landis J.B."/>
            <person name="Lin N."/>
            <person name="Zhang H."/>
            <person name="Zhang X."/>
            <person name="Huang J."/>
            <person name="Zhang X."/>
            <person name="Sun H."/>
            <person name="Wang H."/>
        </authorList>
    </citation>
    <scope>NUCLEOTIDE SEQUENCE [LARGE SCALE GENOMIC DNA]</scope>
    <source>
        <strain evidence="2">TB1705</strain>
        <tissue evidence="2">Leaf</tissue>
    </source>
</reference>
<accession>A0A7J7KUX5</accession>
<dbReference type="Gene3D" id="2.40.30.300">
    <property type="match status" value="1"/>
</dbReference>
<gene>
    <name evidence="2" type="ORF">GIB67_013511</name>
</gene>
<comment type="caution">
    <text evidence="2">The sequence shown here is derived from an EMBL/GenBank/DDBJ whole genome shotgun (WGS) entry which is preliminary data.</text>
</comment>
<dbReference type="InterPro" id="IPR025696">
    <property type="entry name" value="Beta-barrel_MTR4"/>
</dbReference>
<organism evidence="2 3">
    <name type="scientific">Kingdonia uniflora</name>
    <dbReference type="NCBI Taxonomy" id="39325"/>
    <lineage>
        <taxon>Eukaryota</taxon>
        <taxon>Viridiplantae</taxon>
        <taxon>Streptophyta</taxon>
        <taxon>Embryophyta</taxon>
        <taxon>Tracheophyta</taxon>
        <taxon>Spermatophyta</taxon>
        <taxon>Magnoliopsida</taxon>
        <taxon>Ranunculales</taxon>
        <taxon>Circaeasteraceae</taxon>
        <taxon>Kingdonia</taxon>
    </lineage>
</organism>
<dbReference type="Proteomes" id="UP000541444">
    <property type="component" value="Unassembled WGS sequence"/>
</dbReference>
<dbReference type="OrthoDB" id="64767at2759"/>
<dbReference type="InterPro" id="IPR027417">
    <property type="entry name" value="P-loop_NTPase"/>
</dbReference>
<dbReference type="Pfam" id="PF13234">
    <property type="entry name" value="MTR4_beta-barrel"/>
    <property type="match status" value="1"/>
</dbReference>
<sequence>MHVVPVQLPLILALSKMRINVTTDLRPMEARQSILVAVQELATRFLQGFPKLNPIKVLGKLKAQEDLDVVLEQNSPVTPNSESEPKQQSNLVWICVHEVAVLARYVSSKDESIHGTLSNPVFDGTEAESYPFNLGPFQQVSVACLKRNVSVLVKVHTSAGKTAMAEYAIVMAF</sequence>
<proteinExistence type="predicted"/>
<evidence type="ECO:0000313" key="2">
    <source>
        <dbReference type="EMBL" id="KAF6134114.1"/>
    </source>
</evidence>
<name>A0A7J7KUX5_9MAGN</name>
<keyword evidence="3" id="KW-1185">Reference proteome</keyword>
<feature type="domain" description="Exosome RNA helicase MTR4-like beta-barrel" evidence="1">
    <location>
        <begin position="1"/>
        <end position="59"/>
    </location>
</feature>
<evidence type="ECO:0000259" key="1">
    <source>
        <dbReference type="Pfam" id="PF13234"/>
    </source>
</evidence>
<dbReference type="AlphaFoldDB" id="A0A7J7KUX5"/>
<dbReference type="EMBL" id="JACGCM010002890">
    <property type="protein sequence ID" value="KAF6134114.1"/>
    <property type="molecule type" value="Genomic_DNA"/>
</dbReference>